<sequence length="144" mass="15764">MSTTTAVVEQLPAPSVRQLVAESVRSRHREWMQGLLAREAEFVDPRDRVLAVFDHLEREGTSGRPHCDDDSDPDLVQEHLRQVEAHIAERCADAALPVHLGQALTLLVQGARVGAAVHRSAQPARTARTAAAMLLAVYEGEALF</sequence>
<reference evidence="1 2" key="1">
    <citation type="submission" date="2021-05" db="EMBL/GenBank/DDBJ databases">
        <title>Whole genome sequence of Curtobacterium flaccumfaciens pv. flaccumfaciens strain CFBP 8819.</title>
        <authorList>
            <person name="Osdaghi E."/>
            <person name="Taghouti G."/>
            <person name="Portier P."/>
            <person name="Fazliarab A."/>
            <person name="Taghavi S.M."/>
            <person name="Briand M."/>
            <person name="Le-Saux M."/>
            <person name="Jacques M.-A."/>
        </authorList>
    </citation>
    <scope>NUCLEOTIDE SEQUENCE [LARGE SCALE GENOMIC DNA]</scope>
    <source>
        <strain evidence="1 2">CFBP 8819</strain>
    </source>
</reference>
<name>A0ABS5VBY9_9MICO</name>
<dbReference type="EMBL" id="JAHEWS010000001">
    <property type="protein sequence ID" value="MBT1586494.1"/>
    <property type="molecule type" value="Genomic_DNA"/>
</dbReference>
<keyword evidence="2" id="KW-1185">Reference proteome</keyword>
<evidence type="ECO:0000313" key="1">
    <source>
        <dbReference type="EMBL" id="MBT1586494.1"/>
    </source>
</evidence>
<proteinExistence type="predicted"/>
<evidence type="ECO:0008006" key="3">
    <source>
        <dbReference type="Google" id="ProtNLM"/>
    </source>
</evidence>
<comment type="caution">
    <text evidence="1">The sequence shown here is derived from an EMBL/GenBank/DDBJ whole genome shotgun (WGS) entry which is preliminary data.</text>
</comment>
<dbReference type="RefSeq" id="WP_214543464.1">
    <property type="nucleotide sequence ID" value="NZ_JAHEWS010000001.1"/>
</dbReference>
<evidence type="ECO:0000313" key="2">
    <source>
        <dbReference type="Proteomes" id="UP001519641"/>
    </source>
</evidence>
<protein>
    <recommendedName>
        <fullName evidence="3">TetR family transcriptional regulator</fullName>
    </recommendedName>
</protein>
<gene>
    <name evidence="1" type="ORF">KK097_01535</name>
</gene>
<organism evidence="1 2">
    <name type="scientific">Curtobacterium aurantiacum</name>
    <dbReference type="NCBI Taxonomy" id="3236919"/>
    <lineage>
        <taxon>Bacteria</taxon>
        <taxon>Bacillati</taxon>
        <taxon>Actinomycetota</taxon>
        <taxon>Actinomycetes</taxon>
        <taxon>Micrococcales</taxon>
        <taxon>Microbacteriaceae</taxon>
        <taxon>Curtobacterium</taxon>
    </lineage>
</organism>
<accession>A0ABS5VBY9</accession>
<dbReference type="Gene3D" id="1.10.357.10">
    <property type="entry name" value="Tetracycline Repressor, domain 2"/>
    <property type="match status" value="1"/>
</dbReference>
<dbReference type="Proteomes" id="UP001519641">
    <property type="component" value="Unassembled WGS sequence"/>
</dbReference>